<name>A0A1M5PDZ0_9FIRM</name>
<dbReference type="PANTHER" id="PTHR30595">
    <property type="entry name" value="GLPR-RELATED TRANSCRIPTIONAL REPRESSOR"/>
    <property type="match status" value="1"/>
</dbReference>
<dbReference type="STRING" id="1123350.SAMN02744040_00426"/>
<dbReference type="AlphaFoldDB" id="A0A1M5PDZ0"/>
<dbReference type="Pfam" id="PF04326">
    <property type="entry name" value="SLFN_AlbA_2"/>
    <property type="match status" value="1"/>
</dbReference>
<sequence>MDKSKISSLLRKSEGEKLDYKLKISLNTNGEKKELAKDIAAIANTHGGRGYIIFGVEDKTKRVVGIEKDDYIEEKIQQILSNRIDPPVPIRMEYVEYEGKILGILTIFKSYQRPHQLRQNGTFYIRRGSTTDVARRYEVALMFQESGIINLEMMPIYESKLDEIDEKLVYDYCKKINLKEEISIELLENIGICVKTEEGKYYPSLGGLLVFGKHPQIHILGSSIKVINDIEKESIVKIFHGNIMYMLDEVEFYLKNSLKYYNYPVEGLYECIRNSLVHRDYFDFSREIVVYLGKNKVEINNPGVLMTEDTISSILKEKNPSRRNNWIYQRLLILDDKMRFLGSGMGFNRIKKSFENIGNVKFFNIYKRNLFRVILPGVKYKKGF</sequence>
<dbReference type="Gene3D" id="3.30.565.60">
    <property type="match status" value="1"/>
</dbReference>
<dbReference type="InterPro" id="IPR038461">
    <property type="entry name" value="Schlafen_AlbA_2_dom_sf"/>
</dbReference>
<gene>
    <name evidence="2" type="ORF">SAMN02744040_00426</name>
</gene>
<organism evidence="2 3">
    <name type="scientific">Tepidibacter thalassicus DSM 15285</name>
    <dbReference type="NCBI Taxonomy" id="1123350"/>
    <lineage>
        <taxon>Bacteria</taxon>
        <taxon>Bacillati</taxon>
        <taxon>Bacillota</taxon>
        <taxon>Clostridia</taxon>
        <taxon>Peptostreptococcales</taxon>
        <taxon>Peptostreptococcaceae</taxon>
        <taxon>Tepidibacter</taxon>
    </lineage>
</organism>
<evidence type="ECO:0000313" key="2">
    <source>
        <dbReference type="EMBL" id="SHG99897.1"/>
    </source>
</evidence>
<dbReference type="InterPro" id="IPR007421">
    <property type="entry name" value="Schlafen_AlbA_2_dom"/>
</dbReference>
<dbReference type="OrthoDB" id="320597at2"/>
<dbReference type="Proteomes" id="UP000242520">
    <property type="component" value="Unassembled WGS sequence"/>
</dbReference>
<dbReference type="InterPro" id="IPR038475">
    <property type="entry name" value="RecG_C_sf"/>
</dbReference>
<dbReference type="EMBL" id="FQXH01000006">
    <property type="protein sequence ID" value="SHG99897.1"/>
    <property type="molecule type" value="Genomic_DNA"/>
</dbReference>
<protein>
    <submittedName>
        <fullName evidence="2">Predicted transcriptional regulator, contains HTH domain</fullName>
    </submittedName>
</protein>
<reference evidence="3" key="1">
    <citation type="submission" date="2016-11" db="EMBL/GenBank/DDBJ databases">
        <authorList>
            <person name="Varghese N."/>
            <person name="Submissions S."/>
        </authorList>
    </citation>
    <scope>NUCLEOTIDE SEQUENCE [LARGE SCALE GENOMIC DNA]</scope>
    <source>
        <strain evidence="3">DSM 15285</strain>
    </source>
</reference>
<feature type="domain" description="Schlafen AlbA-2" evidence="1">
    <location>
        <begin position="14"/>
        <end position="132"/>
    </location>
</feature>
<dbReference type="RefSeq" id="WP_072723234.1">
    <property type="nucleotide sequence ID" value="NZ_FQXH01000006.1"/>
</dbReference>
<evidence type="ECO:0000259" key="1">
    <source>
        <dbReference type="Pfam" id="PF04326"/>
    </source>
</evidence>
<dbReference type="Gene3D" id="3.30.950.30">
    <property type="entry name" value="Schlafen, AAA domain"/>
    <property type="match status" value="1"/>
</dbReference>
<evidence type="ECO:0000313" key="3">
    <source>
        <dbReference type="Proteomes" id="UP000242520"/>
    </source>
</evidence>
<accession>A0A1M5PDZ0</accession>
<keyword evidence="3" id="KW-1185">Reference proteome</keyword>
<dbReference type="PANTHER" id="PTHR30595:SF6">
    <property type="entry name" value="SCHLAFEN ALBA-2 DOMAIN-CONTAINING PROTEIN"/>
    <property type="match status" value="1"/>
</dbReference>
<proteinExistence type="predicted"/>